<evidence type="ECO:0000313" key="9">
    <source>
        <dbReference type="Proteomes" id="UP000494245"/>
    </source>
</evidence>
<comment type="subcellular location">
    <subcellularLocation>
        <location evidence="1">Membrane</location>
    </subcellularLocation>
</comment>
<dbReference type="SUPFAM" id="SSF53822">
    <property type="entry name" value="Periplasmic binding protein-like I"/>
    <property type="match status" value="1"/>
</dbReference>
<dbReference type="RefSeq" id="WP_173086383.1">
    <property type="nucleotide sequence ID" value="NZ_BLTE01000017.1"/>
</dbReference>
<evidence type="ECO:0000256" key="2">
    <source>
        <dbReference type="ARBA" id="ARBA00022692"/>
    </source>
</evidence>
<proteinExistence type="predicted"/>
<evidence type="ECO:0000256" key="1">
    <source>
        <dbReference type="ARBA" id="ARBA00004370"/>
    </source>
</evidence>
<dbReference type="EMBL" id="BLTE01000017">
    <property type="protein sequence ID" value="GFK95400.1"/>
    <property type="molecule type" value="Genomic_DNA"/>
</dbReference>
<feature type="compositionally biased region" description="Low complexity" evidence="5">
    <location>
        <begin position="79"/>
        <end position="100"/>
    </location>
</feature>
<organism evidence="8 9">
    <name type="scientific">Fundidesulfovibrio magnetotacticus</name>
    <dbReference type="NCBI Taxonomy" id="2730080"/>
    <lineage>
        <taxon>Bacteria</taxon>
        <taxon>Pseudomonadati</taxon>
        <taxon>Thermodesulfobacteriota</taxon>
        <taxon>Desulfovibrionia</taxon>
        <taxon>Desulfovibrionales</taxon>
        <taxon>Desulfovibrionaceae</taxon>
        <taxon>Fundidesulfovibrio</taxon>
    </lineage>
</organism>
<evidence type="ECO:0000256" key="4">
    <source>
        <dbReference type="ARBA" id="ARBA00023136"/>
    </source>
</evidence>
<reference evidence="8 9" key="1">
    <citation type="submission" date="2020-04" db="EMBL/GenBank/DDBJ databases">
        <authorList>
            <consortium name="Desulfovibrio sp. FSS-1 genome sequencing consortium"/>
            <person name="Shimoshige H."/>
            <person name="Kobayashi H."/>
            <person name="Maekawa T."/>
        </authorList>
    </citation>
    <scope>NUCLEOTIDE SEQUENCE [LARGE SCALE GENOMIC DNA]</scope>
    <source>
        <strain evidence="8 9">SIID29052-01</strain>
    </source>
</reference>
<sequence length="490" mass="51970">MRIRGLAAVLVLCTLMLFPALAVQAQDDPPAAQQPPAAAPAKPARKPAPPAKTPKPGEPIALEQQPGQVPAAPMPGAPEAPAKGKPAAPAKPVKGATPAASKVPSVRLTVGALLPLSGAQAAQGAASRAAIELAVADVNDYLAGNGSADRINVLIEDTESTPAKALERLKFLATSGARAVIGPYTDNEVDQALPFADKNGLLLLSQGSAGPYLAKPDDALLRFSPSDAFQAEALAVLASQEGATHIIPIWEGDMYGDELVTHIKGQFANQGGQVVPGVRFRPEVSQFASYVADLKAQIDKNVKDKKKLAVVVAARGAQTAGILREAAKLAGLDEPRWYGCDDSALRGGIVQDQNVARFAAKVRMAFARLGETGTALYSEVEKRIEDRIQAFVDTQAVVAYDIVWLLAFTGLASGDDASTLRKAVTATAQRFYGASGWMALNEYGDRAEDYDFDFWTIREMEGKFFWVKTARYQFDPGSVKQLVINAPEKE</sequence>
<dbReference type="InterPro" id="IPR028082">
    <property type="entry name" value="Peripla_BP_I"/>
</dbReference>
<dbReference type="Gene3D" id="3.40.50.2300">
    <property type="match status" value="2"/>
</dbReference>
<evidence type="ECO:0000256" key="6">
    <source>
        <dbReference type="SAM" id="SignalP"/>
    </source>
</evidence>
<evidence type="ECO:0000313" key="8">
    <source>
        <dbReference type="EMBL" id="GFK95400.1"/>
    </source>
</evidence>
<dbReference type="PANTHER" id="PTHR30483:SF40">
    <property type="entry name" value="HISTIDINE KINASE"/>
    <property type="match status" value="1"/>
</dbReference>
<dbReference type="Proteomes" id="UP000494245">
    <property type="component" value="Unassembled WGS sequence"/>
</dbReference>
<feature type="compositionally biased region" description="Pro residues" evidence="5">
    <location>
        <begin position="46"/>
        <end position="57"/>
    </location>
</feature>
<evidence type="ECO:0000256" key="3">
    <source>
        <dbReference type="ARBA" id="ARBA00022989"/>
    </source>
</evidence>
<gene>
    <name evidence="8" type="ORF">NNJEOMEG_03263</name>
</gene>
<reference evidence="8 9" key="2">
    <citation type="submission" date="2020-05" db="EMBL/GenBank/DDBJ databases">
        <title>Draft genome sequence of Desulfovibrio sp. strainFSS-1.</title>
        <authorList>
            <person name="Shimoshige H."/>
            <person name="Kobayashi H."/>
            <person name="Maekawa T."/>
        </authorList>
    </citation>
    <scope>NUCLEOTIDE SEQUENCE [LARGE SCALE GENOMIC DNA]</scope>
    <source>
        <strain evidence="8 9">SIID29052-01</strain>
    </source>
</reference>
<evidence type="ECO:0000259" key="7">
    <source>
        <dbReference type="Pfam" id="PF01094"/>
    </source>
</evidence>
<comment type="caution">
    <text evidence="8">The sequence shown here is derived from an EMBL/GenBank/DDBJ whole genome shotgun (WGS) entry which is preliminary data.</text>
</comment>
<dbReference type="Pfam" id="PF01094">
    <property type="entry name" value="ANF_receptor"/>
    <property type="match status" value="1"/>
</dbReference>
<feature type="compositionally biased region" description="Low complexity" evidence="5">
    <location>
        <begin position="28"/>
        <end position="42"/>
    </location>
</feature>
<dbReference type="AlphaFoldDB" id="A0A6V8LWX9"/>
<feature type="signal peptide" evidence="6">
    <location>
        <begin position="1"/>
        <end position="25"/>
    </location>
</feature>
<keyword evidence="3" id="KW-1133">Transmembrane helix</keyword>
<dbReference type="InterPro" id="IPR051010">
    <property type="entry name" value="BCAA_transport"/>
</dbReference>
<keyword evidence="4" id="KW-0472">Membrane</keyword>
<keyword evidence="6" id="KW-0732">Signal</keyword>
<evidence type="ECO:0000256" key="5">
    <source>
        <dbReference type="SAM" id="MobiDB-lite"/>
    </source>
</evidence>
<protein>
    <recommendedName>
        <fullName evidence="7">Receptor ligand binding region domain-containing protein</fullName>
    </recommendedName>
</protein>
<dbReference type="PANTHER" id="PTHR30483">
    <property type="entry name" value="LEUCINE-SPECIFIC-BINDING PROTEIN"/>
    <property type="match status" value="1"/>
</dbReference>
<feature type="chain" id="PRO_5028997865" description="Receptor ligand binding region domain-containing protein" evidence="6">
    <location>
        <begin position="26"/>
        <end position="490"/>
    </location>
</feature>
<keyword evidence="2" id="KW-0812">Transmembrane</keyword>
<name>A0A6V8LWX9_9BACT</name>
<dbReference type="InterPro" id="IPR001828">
    <property type="entry name" value="ANF_lig-bd_rcpt"/>
</dbReference>
<feature type="domain" description="Receptor ligand binding region" evidence="7">
    <location>
        <begin position="128"/>
        <end position="451"/>
    </location>
</feature>
<feature type="region of interest" description="Disordered" evidence="5">
    <location>
        <begin position="28"/>
        <end position="101"/>
    </location>
</feature>
<keyword evidence="9" id="KW-1185">Reference proteome</keyword>
<accession>A0A6V8LWX9</accession>